<dbReference type="PROSITE" id="PS51186">
    <property type="entry name" value="GNAT"/>
    <property type="match status" value="1"/>
</dbReference>
<evidence type="ECO:0000313" key="4">
    <source>
        <dbReference type="Proteomes" id="UP000321525"/>
    </source>
</evidence>
<evidence type="ECO:0000313" key="2">
    <source>
        <dbReference type="EMBL" id="TWX57079.1"/>
    </source>
</evidence>
<name>A0A5C6Q5V0_9GAMM</name>
<proteinExistence type="predicted"/>
<comment type="caution">
    <text evidence="3">The sequence shown here is derived from an EMBL/GenBank/DDBJ whole genome shotgun (WGS) entry which is preliminary data.</text>
</comment>
<dbReference type="InterPro" id="IPR016181">
    <property type="entry name" value="Acyl_CoA_acyltransferase"/>
</dbReference>
<dbReference type="CDD" id="cd04301">
    <property type="entry name" value="NAT_SF"/>
    <property type="match status" value="1"/>
</dbReference>
<reference evidence="3 5" key="1">
    <citation type="submission" date="2019-07" db="EMBL/GenBank/DDBJ databases">
        <title>Genomes of sea-ice associated Colwellia species.</title>
        <authorList>
            <person name="Bowman J.P."/>
        </authorList>
    </citation>
    <scope>NUCLEOTIDE SEQUENCE [LARGE SCALE GENOMIC DNA]</scope>
    <source>
        <strain evidence="2 4">ACAM 607</strain>
        <strain evidence="3 5">IC036</strain>
    </source>
</reference>
<protein>
    <submittedName>
        <fullName evidence="3">GNAT family N-acetyltransferase</fullName>
    </submittedName>
</protein>
<sequence>MNIEILDAPEPALIDFLDKKIAEFNWAHWEVSERKPLAIQIKDELGNIIAGSSARTFGNWLLINTLWVDESLRGKNIGVNILTQLETAAMARGCTLSMLDTLNFQAMPFYKKQGYQTKWVQENYPKTGCKYFMVKELIK</sequence>
<dbReference type="SUPFAM" id="SSF55729">
    <property type="entry name" value="Acyl-CoA N-acyltransferases (Nat)"/>
    <property type="match status" value="1"/>
</dbReference>
<dbReference type="Proteomes" id="UP000321917">
    <property type="component" value="Unassembled WGS sequence"/>
</dbReference>
<dbReference type="Pfam" id="PF00583">
    <property type="entry name" value="Acetyltransf_1"/>
    <property type="match status" value="1"/>
</dbReference>
<evidence type="ECO:0000313" key="5">
    <source>
        <dbReference type="Proteomes" id="UP000321917"/>
    </source>
</evidence>
<gene>
    <name evidence="2" type="ORF">ESZ26_14060</name>
    <name evidence="3" type="ORF">ESZ27_14910</name>
</gene>
<dbReference type="InterPro" id="IPR000182">
    <property type="entry name" value="GNAT_dom"/>
</dbReference>
<dbReference type="RefSeq" id="WP_146800104.1">
    <property type="nucleotide sequence ID" value="NZ_VOLP01000019.1"/>
</dbReference>
<dbReference type="OrthoDB" id="9787920at2"/>
<evidence type="ECO:0000313" key="3">
    <source>
        <dbReference type="EMBL" id="TWX64266.1"/>
    </source>
</evidence>
<dbReference type="EMBL" id="VOLR01000020">
    <property type="protein sequence ID" value="TWX57079.1"/>
    <property type="molecule type" value="Genomic_DNA"/>
</dbReference>
<dbReference type="EMBL" id="VOLQ01000033">
    <property type="protein sequence ID" value="TWX64266.1"/>
    <property type="molecule type" value="Genomic_DNA"/>
</dbReference>
<keyword evidence="3" id="KW-0808">Transferase</keyword>
<evidence type="ECO:0000259" key="1">
    <source>
        <dbReference type="PROSITE" id="PS51186"/>
    </source>
</evidence>
<dbReference type="Gene3D" id="3.40.630.30">
    <property type="match status" value="1"/>
</dbReference>
<dbReference type="AlphaFoldDB" id="A0A5C6Q5V0"/>
<keyword evidence="4" id="KW-1185">Reference proteome</keyword>
<dbReference type="GO" id="GO:0016747">
    <property type="term" value="F:acyltransferase activity, transferring groups other than amino-acyl groups"/>
    <property type="evidence" value="ECO:0007669"/>
    <property type="project" value="InterPro"/>
</dbReference>
<feature type="domain" description="N-acetyltransferase" evidence="1">
    <location>
        <begin position="3"/>
        <end position="138"/>
    </location>
</feature>
<dbReference type="Proteomes" id="UP000321525">
    <property type="component" value="Unassembled WGS sequence"/>
</dbReference>
<accession>A0A5C6Q5V0</accession>
<organism evidence="3 5">
    <name type="scientific">Colwellia hornerae</name>
    <dbReference type="NCBI Taxonomy" id="89402"/>
    <lineage>
        <taxon>Bacteria</taxon>
        <taxon>Pseudomonadati</taxon>
        <taxon>Pseudomonadota</taxon>
        <taxon>Gammaproteobacteria</taxon>
        <taxon>Alteromonadales</taxon>
        <taxon>Colwelliaceae</taxon>
        <taxon>Colwellia</taxon>
    </lineage>
</organism>